<evidence type="ECO:0000256" key="9">
    <source>
        <dbReference type="HAMAP-Rule" id="MF_01023"/>
    </source>
</evidence>
<dbReference type="EMBL" id="LRIE01000027">
    <property type="protein sequence ID" value="KZM37113.1"/>
    <property type="molecule type" value="Genomic_DNA"/>
</dbReference>
<dbReference type="PANTHER" id="PTHR42885">
    <property type="entry name" value="HISTIDINOL-PHOSPHATE AMINOTRANSFERASE-RELATED"/>
    <property type="match status" value="1"/>
</dbReference>
<protein>
    <recommendedName>
        <fullName evidence="9">Histidinol-phosphate aminotransferase</fullName>
        <ecNumber evidence="9">2.6.1.9</ecNumber>
    </recommendedName>
    <alternativeName>
        <fullName evidence="9">Imidazole acetol-phosphate transaminase</fullName>
    </alternativeName>
</protein>
<evidence type="ECO:0000256" key="2">
    <source>
        <dbReference type="ARBA" id="ARBA00007970"/>
    </source>
</evidence>
<dbReference type="SUPFAM" id="SSF53383">
    <property type="entry name" value="PLP-dependent transferases"/>
    <property type="match status" value="1"/>
</dbReference>
<name>A0A163T5A4_9CELL</name>
<keyword evidence="5 9" id="KW-0028">Amino-acid biosynthesis</keyword>
<dbReference type="InterPro" id="IPR015424">
    <property type="entry name" value="PyrdxlP-dep_Trfase"/>
</dbReference>
<evidence type="ECO:0000313" key="15">
    <source>
        <dbReference type="Proteomes" id="UP000093412"/>
    </source>
</evidence>
<dbReference type="Pfam" id="PF00155">
    <property type="entry name" value="Aminotran_1_2"/>
    <property type="match status" value="1"/>
</dbReference>
<dbReference type="UniPathway" id="UPA00031">
    <property type="reaction ID" value="UER00012"/>
</dbReference>
<keyword evidence="6 9" id="KW-0808">Transferase</keyword>
<organism evidence="12 14">
    <name type="scientific">Oerskovia enterophila</name>
    <dbReference type="NCBI Taxonomy" id="43678"/>
    <lineage>
        <taxon>Bacteria</taxon>
        <taxon>Bacillati</taxon>
        <taxon>Actinomycetota</taxon>
        <taxon>Actinomycetes</taxon>
        <taxon>Micrococcales</taxon>
        <taxon>Cellulomonadaceae</taxon>
        <taxon>Oerskovia</taxon>
    </lineage>
</organism>
<evidence type="ECO:0000256" key="1">
    <source>
        <dbReference type="ARBA" id="ARBA00001933"/>
    </source>
</evidence>
<dbReference type="PATRIC" id="fig|43678.3.peg.182"/>
<dbReference type="InterPro" id="IPR015422">
    <property type="entry name" value="PyrdxlP-dep_Trfase_small"/>
</dbReference>
<dbReference type="EMBL" id="MAQA01000078">
    <property type="protein sequence ID" value="OCI29419.1"/>
    <property type="molecule type" value="Genomic_DNA"/>
</dbReference>
<proteinExistence type="inferred from homology"/>
<keyword evidence="15" id="KW-1185">Reference proteome</keyword>
<evidence type="ECO:0000256" key="5">
    <source>
        <dbReference type="ARBA" id="ARBA00022605"/>
    </source>
</evidence>
<evidence type="ECO:0000256" key="10">
    <source>
        <dbReference type="SAM" id="MobiDB-lite"/>
    </source>
</evidence>
<evidence type="ECO:0000313" key="12">
    <source>
        <dbReference type="EMBL" id="KZM37113.1"/>
    </source>
</evidence>
<feature type="domain" description="Aminotransferase class I/classII large" evidence="11">
    <location>
        <begin position="53"/>
        <end position="400"/>
    </location>
</feature>
<dbReference type="Proteomes" id="UP000093412">
    <property type="component" value="Unassembled WGS sequence"/>
</dbReference>
<gene>
    <name evidence="9 12" type="primary">hisC</name>
    <name evidence="13" type="ORF">OERS_39100</name>
    <name evidence="12" type="ORF">OJAG_01690</name>
</gene>
<comment type="pathway">
    <text evidence="9">Amino-acid biosynthesis; L-histidine biosynthesis; L-histidine from 5-phospho-alpha-D-ribose 1-diphosphate: step 7/9.</text>
</comment>
<dbReference type="GO" id="GO:0000105">
    <property type="term" value="P:L-histidine biosynthetic process"/>
    <property type="evidence" value="ECO:0007669"/>
    <property type="project" value="UniProtKB-UniRule"/>
</dbReference>
<evidence type="ECO:0000256" key="7">
    <source>
        <dbReference type="ARBA" id="ARBA00022898"/>
    </source>
</evidence>
<reference evidence="13 15" key="2">
    <citation type="submission" date="2016-06" db="EMBL/GenBank/DDBJ databases">
        <title>Genome sequence of Oerskovia enterophila DSM 43852.</title>
        <authorList>
            <person name="Poehlein A."/>
            <person name="Jag V."/>
            <person name="Bengelsdorf F.R."/>
            <person name="Daniel R."/>
            <person name="Duerre P."/>
        </authorList>
    </citation>
    <scope>NUCLEOTIDE SEQUENCE [LARGE SCALE GENOMIC DNA]</scope>
    <source>
        <strain evidence="13 15">DSM 43852</strain>
    </source>
</reference>
<evidence type="ECO:0000256" key="6">
    <source>
        <dbReference type="ARBA" id="ARBA00022679"/>
    </source>
</evidence>
<dbReference type="InterPro" id="IPR001917">
    <property type="entry name" value="Aminotrans_II_pyridoxalP_BS"/>
</dbReference>
<dbReference type="InterPro" id="IPR005861">
    <property type="entry name" value="HisP_aminotrans"/>
</dbReference>
<keyword evidence="7 9" id="KW-0663">Pyridoxal phosphate</keyword>
<dbReference type="EC" id="2.6.1.9" evidence="9"/>
<comment type="similarity">
    <text evidence="2 9">Belongs to the class-II pyridoxal-phosphate-dependent aminotransferase family. Histidinol-phosphate aminotransferase subfamily.</text>
</comment>
<dbReference type="Gene3D" id="3.40.640.10">
    <property type="entry name" value="Type I PLP-dependent aspartate aminotransferase-like (Major domain)"/>
    <property type="match status" value="1"/>
</dbReference>
<evidence type="ECO:0000259" key="11">
    <source>
        <dbReference type="Pfam" id="PF00155"/>
    </source>
</evidence>
<evidence type="ECO:0000256" key="8">
    <source>
        <dbReference type="ARBA" id="ARBA00023102"/>
    </source>
</evidence>
<keyword evidence="4 9" id="KW-0032">Aminotransferase</keyword>
<comment type="catalytic activity">
    <reaction evidence="9">
        <text>L-histidinol phosphate + 2-oxoglutarate = 3-(imidazol-4-yl)-2-oxopropyl phosphate + L-glutamate</text>
        <dbReference type="Rhea" id="RHEA:23744"/>
        <dbReference type="ChEBI" id="CHEBI:16810"/>
        <dbReference type="ChEBI" id="CHEBI:29985"/>
        <dbReference type="ChEBI" id="CHEBI:57766"/>
        <dbReference type="ChEBI" id="CHEBI:57980"/>
        <dbReference type="EC" id="2.6.1.9"/>
    </reaction>
</comment>
<dbReference type="NCBIfam" id="TIGR01141">
    <property type="entry name" value="hisC"/>
    <property type="match status" value="1"/>
</dbReference>
<evidence type="ECO:0000313" key="13">
    <source>
        <dbReference type="EMBL" id="OCI29419.1"/>
    </source>
</evidence>
<comment type="cofactor">
    <cofactor evidence="1 9">
        <name>pyridoxal 5'-phosphate</name>
        <dbReference type="ChEBI" id="CHEBI:597326"/>
    </cofactor>
</comment>
<evidence type="ECO:0000256" key="3">
    <source>
        <dbReference type="ARBA" id="ARBA00011738"/>
    </source>
</evidence>
<dbReference type="InterPro" id="IPR015421">
    <property type="entry name" value="PyrdxlP-dep_Trfase_major"/>
</dbReference>
<dbReference type="AlphaFoldDB" id="A0A163T5A4"/>
<dbReference type="CDD" id="cd00609">
    <property type="entry name" value="AAT_like"/>
    <property type="match status" value="1"/>
</dbReference>
<dbReference type="HAMAP" id="MF_01023">
    <property type="entry name" value="HisC_aminotrans_2"/>
    <property type="match status" value="1"/>
</dbReference>
<reference evidence="12 14" key="1">
    <citation type="submission" date="2016-01" db="EMBL/GenBank/DDBJ databases">
        <title>Genome sequence of Oerskovia enterophila VJag, an agar and cellulose degrading bacterium.</title>
        <authorList>
            <person name="Poehlein A."/>
            <person name="Jag V."/>
            <person name="Bengelsdorf F."/>
            <person name="Duerre P."/>
            <person name="Daniel R."/>
        </authorList>
    </citation>
    <scope>NUCLEOTIDE SEQUENCE [LARGE SCALE GENOMIC DNA]</scope>
    <source>
        <strain evidence="12 14">VJag</strain>
    </source>
</reference>
<accession>A0A163T5A4</accession>
<evidence type="ECO:0000256" key="4">
    <source>
        <dbReference type="ARBA" id="ARBA00022576"/>
    </source>
</evidence>
<dbReference type="Proteomes" id="UP000076447">
    <property type="component" value="Unassembled WGS sequence"/>
</dbReference>
<dbReference type="Gene3D" id="3.90.1150.10">
    <property type="entry name" value="Aspartate Aminotransferase, domain 1"/>
    <property type="match status" value="1"/>
</dbReference>
<dbReference type="NCBIfam" id="NF002877">
    <property type="entry name" value="PRK03317.1"/>
    <property type="match status" value="1"/>
</dbReference>
<comment type="caution">
    <text evidence="12">The sequence shown here is derived from an EMBL/GenBank/DDBJ whole genome shotgun (WGS) entry which is preliminary data.</text>
</comment>
<dbReference type="GO" id="GO:0030170">
    <property type="term" value="F:pyridoxal phosphate binding"/>
    <property type="evidence" value="ECO:0007669"/>
    <property type="project" value="InterPro"/>
</dbReference>
<dbReference type="InterPro" id="IPR004839">
    <property type="entry name" value="Aminotransferase_I/II_large"/>
</dbReference>
<sequence length="408" mass="43052">MTTPLLESPDDAPQAGASTSQPRTHAAAQVHLPVRSEHAGIEPYGAPQLDVPVLLNVNENPYAPSAEVVATIAADVATAAATLNRYPDRDFLGLRQDLADYLAGESGVRVAPEQVWAANGSNEVMLHLLQAFGGPGRTALSFAPTYSMYPEYARDTSTAWVTGRRAEDFTLDPEAARAAIVAHAPSVILLASPNNPTGTALTREVVEAVCEAALAVTPHGAEPGTSAVVVVDEAYGEFRRAGVPSALELLERYPNLAVSRTMSKAFALAGARVGYLAASTTLVDALRVVRLPYHLSAATQAVARAALKHSSSLLAQVDALRAERDATVTWLRAQRPAALGGAALQVADSDANFVLFGTFPDRHAVWQGLLDRGVLIRETGPEGWLRVSIGTPQEMTAFKDALVEVAGL</sequence>
<feature type="modified residue" description="N6-(pyridoxal phosphate)lysine" evidence="9">
    <location>
        <position position="264"/>
    </location>
</feature>
<dbReference type="STRING" id="43678.OJAG_01690"/>
<dbReference type="PANTHER" id="PTHR42885:SF2">
    <property type="entry name" value="HISTIDINOL-PHOSPHATE AMINOTRANSFERASE"/>
    <property type="match status" value="1"/>
</dbReference>
<feature type="region of interest" description="Disordered" evidence="10">
    <location>
        <begin position="1"/>
        <end position="27"/>
    </location>
</feature>
<keyword evidence="8 9" id="KW-0368">Histidine biosynthesis</keyword>
<evidence type="ECO:0000313" key="14">
    <source>
        <dbReference type="Proteomes" id="UP000076447"/>
    </source>
</evidence>
<comment type="subunit">
    <text evidence="3 9">Homodimer.</text>
</comment>
<dbReference type="PROSITE" id="PS00599">
    <property type="entry name" value="AA_TRANSFER_CLASS_2"/>
    <property type="match status" value="1"/>
</dbReference>
<dbReference type="GO" id="GO:0004400">
    <property type="term" value="F:histidinol-phosphate transaminase activity"/>
    <property type="evidence" value="ECO:0007669"/>
    <property type="project" value="UniProtKB-UniRule"/>
</dbReference>